<dbReference type="RefSeq" id="WP_085128433.1">
    <property type="nucleotide sequence ID" value="NZ_LQOT01000031.1"/>
</dbReference>
<protein>
    <recommendedName>
        <fullName evidence="3">DUF4190 domain-containing protein</fullName>
    </recommendedName>
</protein>
<dbReference type="STRING" id="188915.AWC02_09305"/>
<keyword evidence="2" id="KW-1133">Transmembrane helix</keyword>
<keyword evidence="5" id="KW-1185">Reference proteome</keyword>
<proteinExistence type="predicted"/>
<organism evidence="4 5">
    <name type="scientific">Mycolicibacter engbaekii</name>
    <dbReference type="NCBI Taxonomy" id="188915"/>
    <lineage>
        <taxon>Bacteria</taxon>
        <taxon>Bacillati</taxon>
        <taxon>Actinomycetota</taxon>
        <taxon>Actinomycetes</taxon>
        <taxon>Mycobacteriales</taxon>
        <taxon>Mycobacteriaceae</taxon>
        <taxon>Mycolicibacter</taxon>
    </lineage>
</organism>
<feature type="region of interest" description="Disordered" evidence="1">
    <location>
        <begin position="1"/>
        <end position="105"/>
    </location>
</feature>
<dbReference type="Pfam" id="PF13828">
    <property type="entry name" value="DUF4190"/>
    <property type="match status" value="1"/>
</dbReference>
<dbReference type="EMBL" id="LQOT01000031">
    <property type="protein sequence ID" value="ORV47306.1"/>
    <property type="molecule type" value="Genomic_DNA"/>
</dbReference>
<feature type="domain" description="DUF4190" evidence="3">
    <location>
        <begin position="140"/>
        <end position="199"/>
    </location>
</feature>
<gene>
    <name evidence="4" type="ORF">AWC02_09305</name>
</gene>
<dbReference type="InterPro" id="IPR025241">
    <property type="entry name" value="DUF4190"/>
</dbReference>
<comment type="caution">
    <text evidence="4">The sequence shown here is derived from an EMBL/GenBank/DDBJ whole genome shotgun (WGS) entry which is preliminary data.</text>
</comment>
<evidence type="ECO:0000256" key="1">
    <source>
        <dbReference type="SAM" id="MobiDB-lite"/>
    </source>
</evidence>
<evidence type="ECO:0000313" key="5">
    <source>
        <dbReference type="Proteomes" id="UP000193465"/>
    </source>
</evidence>
<evidence type="ECO:0000259" key="3">
    <source>
        <dbReference type="Pfam" id="PF13828"/>
    </source>
</evidence>
<evidence type="ECO:0000256" key="2">
    <source>
        <dbReference type="SAM" id="Phobius"/>
    </source>
</evidence>
<keyword evidence="2" id="KW-0472">Membrane</keyword>
<name>A0A1X1TRX1_9MYCO</name>
<sequence length="206" mass="20350">MTAPGGDSEQNPRGNPDQPWANPGATGPDQGGWAYPSGFEGYPPGPVYPAPGFPPPPAGGGFPPPPPTSGYPAGPPPGNYLPPGGYLPPPPPAPGEYPGPGGPIGYPPPGYTPGYPPAGYGAPYSGGYPLPGQAQKTNVLAVTSLVLALLGLVFWPLALAGFIVGVVALNQIKSTGEGGHGLAVAGTSIAGVAMMLSLILAMIALN</sequence>
<accession>A0A1X1TRX1</accession>
<keyword evidence="2" id="KW-0812">Transmembrane</keyword>
<reference evidence="4 5" key="1">
    <citation type="submission" date="2016-01" db="EMBL/GenBank/DDBJ databases">
        <title>The new phylogeny of the genus Mycobacterium.</title>
        <authorList>
            <person name="Tarcisio F."/>
            <person name="Conor M."/>
            <person name="Antonella G."/>
            <person name="Elisabetta G."/>
            <person name="Giulia F.S."/>
            <person name="Sara T."/>
            <person name="Anna F."/>
            <person name="Clotilde B."/>
            <person name="Roberto B."/>
            <person name="Veronica D.S."/>
            <person name="Fabio R."/>
            <person name="Monica P."/>
            <person name="Olivier J."/>
            <person name="Enrico T."/>
            <person name="Nicola S."/>
        </authorList>
    </citation>
    <scope>NUCLEOTIDE SEQUENCE [LARGE SCALE GENOMIC DNA]</scope>
    <source>
        <strain evidence="4 5">ATCC 27353</strain>
    </source>
</reference>
<dbReference type="AlphaFoldDB" id="A0A1X1TRX1"/>
<feature type="compositionally biased region" description="Pro residues" evidence="1">
    <location>
        <begin position="43"/>
        <end position="105"/>
    </location>
</feature>
<feature type="transmembrane region" description="Helical" evidence="2">
    <location>
        <begin position="145"/>
        <end position="169"/>
    </location>
</feature>
<evidence type="ECO:0000313" key="4">
    <source>
        <dbReference type="EMBL" id="ORV47306.1"/>
    </source>
</evidence>
<feature type="transmembrane region" description="Helical" evidence="2">
    <location>
        <begin position="181"/>
        <end position="205"/>
    </location>
</feature>
<dbReference type="Proteomes" id="UP000193465">
    <property type="component" value="Unassembled WGS sequence"/>
</dbReference>